<dbReference type="InterPro" id="IPR018704">
    <property type="entry name" value="SecYEG/CpoB_TPR"/>
</dbReference>
<name>A0A7C3V558_9BACT</name>
<organism evidence="3">
    <name type="scientific">Desulfobacca acetoxidans</name>
    <dbReference type="NCBI Taxonomy" id="60893"/>
    <lineage>
        <taxon>Bacteria</taxon>
        <taxon>Pseudomonadati</taxon>
        <taxon>Thermodesulfobacteriota</taxon>
        <taxon>Desulfobaccia</taxon>
        <taxon>Desulfobaccales</taxon>
        <taxon>Desulfobaccaceae</taxon>
        <taxon>Desulfobacca</taxon>
    </lineage>
</organism>
<proteinExistence type="predicted"/>
<keyword evidence="1" id="KW-0812">Transmembrane</keyword>
<protein>
    <submittedName>
        <fullName evidence="3">Tetratricopeptide repeat protein</fullName>
    </submittedName>
</protein>
<feature type="transmembrane region" description="Helical" evidence="1">
    <location>
        <begin position="65"/>
        <end position="86"/>
    </location>
</feature>
<comment type="caution">
    <text evidence="3">The sequence shown here is derived from an EMBL/GenBank/DDBJ whole genome shotgun (WGS) entry which is preliminary data.</text>
</comment>
<dbReference type="Pfam" id="PF09976">
    <property type="entry name" value="TPR_21"/>
    <property type="match status" value="1"/>
</dbReference>
<feature type="domain" description="Ancillary SecYEG translocon subunit/Cell division coordinator CpoB TPR" evidence="2">
    <location>
        <begin position="61"/>
        <end position="227"/>
    </location>
</feature>
<evidence type="ECO:0000256" key="1">
    <source>
        <dbReference type="SAM" id="Phobius"/>
    </source>
</evidence>
<evidence type="ECO:0000313" key="3">
    <source>
        <dbReference type="EMBL" id="HGF34174.1"/>
    </source>
</evidence>
<keyword evidence="1" id="KW-0472">Membrane</keyword>
<reference evidence="3" key="1">
    <citation type="journal article" date="2020" name="mSystems">
        <title>Genome- and Community-Level Interaction Insights into Carbon Utilization and Element Cycling Functions of Hydrothermarchaeota in Hydrothermal Sediment.</title>
        <authorList>
            <person name="Zhou Z."/>
            <person name="Liu Y."/>
            <person name="Xu W."/>
            <person name="Pan J."/>
            <person name="Luo Z.H."/>
            <person name="Li M."/>
        </authorList>
    </citation>
    <scope>NUCLEOTIDE SEQUENCE [LARGE SCALE GENOMIC DNA]</scope>
    <source>
        <strain evidence="3">SpSt-897</strain>
    </source>
</reference>
<dbReference type="AlphaFoldDB" id="A0A7C3V558"/>
<keyword evidence="1" id="KW-1133">Transmembrane helix</keyword>
<dbReference type="EMBL" id="DTMF01000181">
    <property type="protein sequence ID" value="HGF34174.1"/>
    <property type="molecule type" value="Genomic_DNA"/>
</dbReference>
<gene>
    <name evidence="3" type="ORF">ENW96_07265</name>
</gene>
<accession>A0A7C3V558</accession>
<dbReference type="SUPFAM" id="SSF48452">
    <property type="entry name" value="TPR-like"/>
    <property type="match status" value="1"/>
</dbReference>
<dbReference type="InterPro" id="IPR011990">
    <property type="entry name" value="TPR-like_helical_dom_sf"/>
</dbReference>
<sequence length="230" mass="25958">MAAGERNSLRPLWQPHLNLGPVYNYLGWSTYMDRRKPQLRQVKEPEEILSLAQQAVNYVRPYLKWLMTGAVALAVLLVAWSGYAYLQHSRESRAQAALEQTRPKLSQPEQAEEALKGLTALIQEYPSTQAAQMARVFKAHLLYQTGKYAEAAKNYEELRSSLGNPDPYGWGPFVSESLSYCYEAQGEYVKAAQTLKPLVDQAKGDYQSIMLEHLALLYDKAGNRQEAAEA</sequence>
<dbReference type="Gene3D" id="1.25.40.10">
    <property type="entry name" value="Tetratricopeptide repeat domain"/>
    <property type="match status" value="1"/>
</dbReference>
<evidence type="ECO:0000259" key="2">
    <source>
        <dbReference type="Pfam" id="PF09976"/>
    </source>
</evidence>